<feature type="region of interest" description="Disordered" evidence="1">
    <location>
        <begin position="73"/>
        <end position="124"/>
    </location>
</feature>
<evidence type="ECO:0008006" key="4">
    <source>
        <dbReference type="Google" id="ProtNLM"/>
    </source>
</evidence>
<keyword evidence="3" id="KW-1185">Reference proteome</keyword>
<evidence type="ECO:0000313" key="2">
    <source>
        <dbReference type="EMBL" id="GAA5036914.1"/>
    </source>
</evidence>
<accession>A0ABP9JPG6</accession>
<evidence type="ECO:0000313" key="3">
    <source>
        <dbReference type="Proteomes" id="UP001500427"/>
    </source>
</evidence>
<name>A0ABP9JPG6_9MICO</name>
<comment type="caution">
    <text evidence="2">The sequence shown here is derived from an EMBL/GenBank/DDBJ whole genome shotgun (WGS) entry which is preliminary data.</text>
</comment>
<dbReference type="Proteomes" id="UP001500427">
    <property type="component" value="Unassembled WGS sequence"/>
</dbReference>
<sequence>MRQYTAWMREDQPMTVQVASPVTFRPKNAESRALLEAVAQHRGLSVSKLVAEAADKFARQYIEKVGPEKFASDLHEAAERRERSLQRQVAQFLKQTDDVASSDEQEESSSTRNTHDDAVAGSGR</sequence>
<protein>
    <recommendedName>
        <fullName evidence="4">Ribbon-helix-helix CopG family protein</fullName>
    </recommendedName>
</protein>
<organism evidence="2 3">
    <name type="scientific">Terrabacter aeriphilus</name>
    <dbReference type="NCBI Taxonomy" id="515662"/>
    <lineage>
        <taxon>Bacteria</taxon>
        <taxon>Bacillati</taxon>
        <taxon>Actinomycetota</taxon>
        <taxon>Actinomycetes</taxon>
        <taxon>Micrococcales</taxon>
        <taxon>Intrasporangiaceae</taxon>
        <taxon>Terrabacter</taxon>
    </lineage>
</organism>
<proteinExistence type="predicted"/>
<reference evidence="3" key="1">
    <citation type="journal article" date="2019" name="Int. J. Syst. Evol. Microbiol.">
        <title>The Global Catalogue of Microorganisms (GCM) 10K type strain sequencing project: providing services to taxonomists for standard genome sequencing and annotation.</title>
        <authorList>
            <consortium name="The Broad Institute Genomics Platform"/>
            <consortium name="The Broad Institute Genome Sequencing Center for Infectious Disease"/>
            <person name="Wu L."/>
            <person name="Ma J."/>
        </authorList>
    </citation>
    <scope>NUCLEOTIDE SEQUENCE [LARGE SCALE GENOMIC DNA]</scope>
    <source>
        <strain evidence="3">JCM 17687</strain>
    </source>
</reference>
<gene>
    <name evidence="2" type="ORF">GCM10023258_39870</name>
</gene>
<dbReference type="EMBL" id="BAABIW010000039">
    <property type="protein sequence ID" value="GAA5036914.1"/>
    <property type="molecule type" value="Genomic_DNA"/>
</dbReference>
<evidence type="ECO:0000256" key="1">
    <source>
        <dbReference type="SAM" id="MobiDB-lite"/>
    </source>
</evidence>
<feature type="compositionally biased region" description="Basic and acidic residues" evidence="1">
    <location>
        <begin position="73"/>
        <end position="85"/>
    </location>
</feature>